<dbReference type="GO" id="GO:0031023">
    <property type="term" value="P:microtubule organizing center organization"/>
    <property type="evidence" value="ECO:0007669"/>
    <property type="project" value="TreeGrafter"/>
</dbReference>
<dbReference type="GO" id="GO:0051225">
    <property type="term" value="P:spindle assembly"/>
    <property type="evidence" value="ECO:0007669"/>
    <property type="project" value="InterPro"/>
</dbReference>
<dbReference type="GO" id="GO:0072686">
    <property type="term" value="C:mitotic spindle"/>
    <property type="evidence" value="ECO:0007669"/>
    <property type="project" value="TreeGrafter"/>
</dbReference>
<dbReference type="GO" id="GO:0005815">
    <property type="term" value="C:microtubule organizing center"/>
    <property type="evidence" value="ECO:0007669"/>
    <property type="project" value="TreeGrafter"/>
</dbReference>
<dbReference type="GO" id="GO:0070652">
    <property type="term" value="C:HAUS complex"/>
    <property type="evidence" value="ECO:0007669"/>
    <property type="project" value="InterPro"/>
</dbReference>
<proteinExistence type="inferred from homology"/>
<evidence type="ECO:0000256" key="9">
    <source>
        <dbReference type="ARBA" id="ARBA00023306"/>
    </source>
</evidence>
<keyword evidence="13" id="KW-1185">Reference proteome</keyword>
<evidence type="ECO:0000256" key="2">
    <source>
        <dbReference type="ARBA" id="ARBA00009645"/>
    </source>
</evidence>
<evidence type="ECO:0000313" key="13">
    <source>
        <dbReference type="Proteomes" id="UP001430953"/>
    </source>
</evidence>
<gene>
    <name evidence="12" type="ORF">PUN28_012598</name>
</gene>
<dbReference type="Pfam" id="PF14932">
    <property type="entry name" value="HAUS-augmin3"/>
    <property type="match status" value="1"/>
</dbReference>
<evidence type="ECO:0000256" key="6">
    <source>
        <dbReference type="ARBA" id="ARBA00022776"/>
    </source>
</evidence>
<evidence type="ECO:0000256" key="5">
    <source>
        <dbReference type="ARBA" id="ARBA00022701"/>
    </source>
</evidence>
<evidence type="ECO:0000256" key="10">
    <source>
        <dbReference type="SAM" id="Coils"/>
    </source>
</evidence>
<keyword evidence="3" id="KW-0963">Cytoplasm</keyword>
<keyword evidence="8" id="KW-0206">Cytoskeleton</keyword>
<dbReference type="InterPro" id="IPR026206">
    <property type="entry name" value="HAUS3"/>
</dbReference>
<comment type="subcellular location">
    <subcellularLocation>
        <location evidence="1">Cytoplasm</location>
        <location evidence="1">Cytoskeleton</location>
        <location evidence="1">Spindle</location>
    </subcellularLocation>
</comment>
<keyword evidence="7 10" id="KW-0175">Coiled coil</keyword>
<comment type="similarity">
    <text evidence="2">Belongs to the HAUS3 family.</text>
</comment>
<dbReference type="AlphaFoldDB" id="A0AAW2FEZ0"/>
<dbReference type="EMBL" id="JADYXP020000012">
    <property type="protein sequence ID" value="KAL0113539.1"/>
    <property type="molecule type" value="Genomic_DNA"/>
</dbReference>
<feature type="coiled-coil region" evidence="10">
    <location>
        <begin position="310"/>
        <end position="375"/>
    </location>
</feature>
<evidence type="ECO:0000256" key="3">
    <source>
        <dbReference type="ARBA" id="ARBA00022490"/>
    </source>
</evidence>
<evidence type="ECO:0000256" key="1">
    <source>
        <dbReference type="ARBA" id="ARBA00004186"/>
    </source>
</evidence>
<dbReference type="GO" id="GO:0005874">
    <property type="term" value="C:microtubule"/>
    <property type="evidence" value="ECO:0007669"/>
    <property type="project" value="UniProtKB-KW"/>
</dbReference>
<evidence type="ECO:0000256" key="8">
    <source>
        <dbReference type="ARBA" id="ARBA00023212"/>
    </source>
</evidence>
<dbReference type="InterPro" id="IPR032733">
    <property type="entry name" value="HAUS3_N"/>
</dbReference>
<keyword evidence="6" id="KW-0498">Mitosis</keyword>
<name>A0AAW2FEZ0_9HYME</name>
<dbReference type="PANTHER" id="PTHR19378:SF0">
    <property type="entry name" value="HAUS AUGMIN-LIKE COMPLEX SUBUNIT 3"/>
    <property type="match status" value="1"/>
</dbReference>
<evidence type="ECO:0000259" key="11">
    <source>
        <dbReference type="Pfam" id="PF14932"/>
    </source>
</evidence>
<feature type="domain" description="HAUS augmin-like complex subunit 3 N-terminal" evidence="11">
    <location>
        <begin position="33"/>
        <end position="275"/>
    </location>
</feature>
<reference evidence="12 13" key="1">
    <citation type="submission" date="2023-03" db="EMBL/GenBank/DDBJ databases">
        <title>High recombination rates correlate with genetic variation in Cardiocondyla obscurior ants.</title>
        <authorList>
            <person name="Errbii M."/>
        </authorList>
    </citation>
    <scope>NUCLEOTIDE SEQUENCE [LARGE SCALE GENOMIC DNA]</scope>
    <source>
        <strain evidence="12">Alpha-2009</strain>
        <tissue evidence="12">Whole body</tissue>
    </source>
</reference>
<evidence type="ECO:0000256" key="7">
    <source>
        <dbReference type="ARBA" id="ARBA00023054"/>
    </source>
</evidence>
<dbReference type="PANTHER" id="PTHR19378">
    <property type="entry name" value="GOLGIN- RELATED"/>
    <property type="match status" value="1"/>
</dbReference>
<feature type="coiled-coil region" evidence="10">
    <location>
        <begin position="127"/>
        <end position="154"/>
    </location>
</feature>
<dbReference type="GO" id="GO:0051301">
    <property type="term" value="P:cell division"/>
    <property type="evidence" value="ECO:0007669"/>
    <property type="project" value="UniProtKB-KW"/>
</dbReference>
<organism evidence="12 13">
    <name type="scientific">Cardiocondyla obscurior</name>
    <dbReference type="NCBI Taxonomy" id="286306"/>
    <lineage>
        <taxon>Eukaryota</taxon>
        <taxon>Metazoa</taxon>
        <taxon>Ecdysozoa</taxon>
        <taxon>Arthropoda</taxon>
        <taxon>Hexapoda</taxon>
        <taxon>Insecta</taxon>
        <taxon>Pterygota</taxon>
        <taxon>Neoptera</taxon>
        <taxon>Endopterygota</taxon>
        <taxon>Hymenoptera</taxon>
        <taxon>Apocrita</taxon>
        <taxon>Aculeata</taxon>
        <taxon>Formicoidea</taxon>
        <taxon>Formicidae</taxon>
        <taxon>Myrmicinae</taxon>
        <taxon>Cardiocondyla</taxon>
    </lineage>
</organism>
<keyword evidence="5" id="KW-0493">Microtubule</keyword>
<comment type="caution">
    <text evidence="12">The sequence shown here is derived from an EMBL/GenBank/DDBJ whole genome shotgun (WGS) entry which is preliminary data.</text>
</comment>
<accession>A0AAW2FEZ0</accession>
<dbReference type="Proteomes" id="UP001430953">
    <property type="component" value="Unassembled WGS sequence"/>
</dbReference>
<protein>
    <recommendedName>
        <fullName evidence="11">HAUS augmin-like complex subunit 3 N-terminal domain-containing protein</fullName>
    </recommendedName>
</protein>
<keyword evidence="4" id="KW-0132">Cell division</keyword>
<evidence type="ECO:0000256" key="4">
    <source>
        <dbReference type="ARBA" id="ARBA00022618"/>
    </source>
</evidence>
<evidence type="ECO:0000313" key="12">
    <source>
        <dbReference type="EMBL" id="KAL0113539.1"/>
    </source>
</evidence>
<sequence>MSVTGKLLYDKLNELRPDLSSGITPEILSKVCDDSSVQPFLEWFCKNVTSANVLSSEEIKLKNTLEKGGEWLKDEEALDAALEEATKDCPDLLKLVELDNAGQEDLFVDYEALKESCKIDEEYIQSLKRSIKVLKNVENKLDDDTEEAETVLNKNQIETEKAYDNCSTVLKEFDKNTCQFSKDVENLLNVYANASKNQGDAALWTQMPIDLFVKQIKMYRHYLGILIKNQFEIIDNKEEQEEDSDYGSLISDSREKQMDDRMHELLMCKTNLTNSKQEEIYASIKEESSMAILLCVKEIYNGGILKVPENSKLFDEIQELTMKKDILEQNVELLRDQHSSEIEQYAKMETIKIMKNDALARLERRKARLEKLKNLHYLAGERGHVYVDLLCMLMEMQLRCLREVAEFIVDARHYLVTEYELSSVRCEVIQREQDEYATITNQSPKPYNAFNKIFMSMMLGDNILDKSLSAALQKYNDLLTDNAEKKKSILETCYNKIDKLQNLENEINKDYIAETQSGPTISFRPISYEISSKCEEISATVQEAQEDITRNKNQLKERMRMDVNLEREKDILWQRFLTEPDKLRMNYEEAKQKANESHFGDGEIS</sequence>
<keyword evidence="9" id="KW-0131">Cell cycle</keyword>